<protein>
    <submittedName>
        <fullName evidence="1">VOC family protein</fullName>
    </submittedName>
</protein>
<dbReference type="Proteomes" id="UP001219630">
    <property type="component" value="Chromosome"/>
</dbReference>
<dbReference type="Pfam" id="PF06185">
    <property type="entry name" value="YecM"/>
    <property type="match status" value="1"/>
</dbReference>
<dbReference type="SUPFAM" id="SSF54593">
    <property type="entry name" value="Glyoxalase/Bleomycin resistance protein/Dihydroxybiphenyl dioxygenase"/>
    <property type="match status" value="1"/>
</dbReference>
<dbReference type="NCBIfam" id="NF008681">
    <property type="entry name" value="PRK11700.1-4"/>
    <property type="match status" value="1"/>
</dbReference>
<evidence type="ECO:0000313" key="1">
    <source>
        <dbReference type="EMBL" id="WFN56191.1"/>
    </source>
</evidence>
<dbReference type="InterPro" id="IPR029068">
    <property type="entry name" value="Glyas_Bleomycin-R_OHBP_Dase"/>
</dbReference>
<dbReference type="InterPro" id="IPR010393">
    <property type="entry name" value="DUF991_YecM-like"/>
</dbReference>
<keyword evidence="2" id="KW-1185">Reference proteome</keyword>
<evidence type="ECO:0000313" key="2">
    <source>
        <dbReference type="Proteomes" id="UP001219630"/>
    </source>
</evidence>
<name>A0ABY8G8B0_9GAMM</name>
<organism evidence="1 2">
    <name type="scientific">Dickeya lacustris</name>
    <dbReference type="NCBI Taxonomy" id="2259638"/>
    <lineage>
        <taxon>Bacteria</taxon>
        <taxon>Pseudomonadati</taxon>
        <taxon>Pseudomonadota</taxon>
        <taxon>Gammaproteobacteria</taxon>
        <taxon>Enterobacterales</taxon>
        <taxon>Pectobacteriaceae</taxon>
        <taxon>Dickeya</taxon>
    </lineage>
</organism>
<sequence length="190" mass="21543">MTVLLPAVLPDALINDLSRFERELEQFSQLLELRLDLFDADHISLRCHQQQTAERWREALLACGELLSENTINGRPICLFTLHHPLKVGPWHIDCVELPWPGERYYPHEGWEHVELVLPGDPATLHPRALACLSDTALTTPGVKLKFSHPQGEGERLPNPTLAVTNGRLTIKFHPYRIQEIVASEQAQAE</sequence>
<reference evidence="1 2" key="1">
    <citation type="submission" date="2022-12" db="EMBL/GenBank/DDBJ databases">
        <title>Complete genome sequencing of Dickeya lacustris type strain LMG30899.</title>
        <authorList>
            <person name="Dobhal S."/>
            <person name="Arizala D."/>
            <person name="Arif M."/>
        </authorList>
    </citation>
    <scope>NUCLEOTIDE SEQUENCE [LARGE SCALE GENOMIC DNA]</scope>
    <source>
        <strain evidence="1 2">LMG30899</strain>
    </source>
</reference>
<proteinExistence type="predicted"/>
<accession>A0ABY8G8B0</accession>
<dbReference type="Gene3D" id="3.10.180.10">
    <property type="entry name" value="2,3-Dihydroxybiphenyl 1,2-Dioxygenase, domain 1"/>
    <property type="match status" value="1"/>
</dbReference>
<gene>
    <name evidence="1" type="ORF">O1Q98_02405</name>
</gene>
<dbReference type="PANTHER" id="PTHR37519">
    <property type="match status" value="1"/>
</dbReference>
<dbReference type="PANTHER" id="PTHR37519:SF1">
    <property type="entry name" value="DIHYDROXYBIPHENYL DIOXYGENASE DOMAIN-CONTAINING PROTEIN"/>
    <property type="match status" value="1"/>
</dbReference>
<dbReference type="RefSeq" id="WP_125259643.1">
    <property type="nucleotide sequence ID" value="NZ_CP114280.1"/>
</dbReference>
<dbReference type="EMBL" id="CP114280">
    <property type="protein sequence ID" value="WFN56191.1"/>
    <property type="molecule type" value="Genomic_DNA"/>
</dbReference>